<accession>A0ACC5QXW0</accession>
<gene>
    <name evidence="1" type="ORF">JHL16_02590</name>
</gene>
<dbReference type="Proteomes" id="UP000616151">
    <property type="component" value="Unassembled WGS sequence"/>
</dbReference>
<reference evidence="1" key="1">
    <citation type="submission" date="2021-01" db="EMBL/GenBank/DDBJ databases">
        <authorList>
            <person name="Sun Q."/>
        </authorList>
    </citation>
    <scope>NUCLEOTIDE SEQUENCE</scope>
    <source>
        <strain evidence="1">YIM B02566</strain>
    </source>
</reference>
<comment type="caution">
    <text evidence="1">The sequence shown here is derived from an EMBL/GenBank/DDBJ whole genome shotgun (WGS) entry which is preliminary data.</text>
</comment>
<sequence>MHTTLDPFLKDASQVESGSTIRIRLSPMTPGSSELALAPDGTQGLIALGAAAVIGAYGWYYLRRKLARQNADRARD</sequence>
<keyword evidence="2" id="KW-1185">Reference proteome</keyword>
<protein>
    <submittedName>
        <fullName evidence="1">Uncharacterized protein</fullName>
    </submittedName>
</protein>
<organism evidence="1 2">
    <name type="scientific">Taklimakanibacter albus</name>
    <dbReference type="NCBI Taxonomy" id="2800327"/>
    <lineage>
        <taxon>Bacteria</taxon>
        <taxon>Pseudomonadati</taxon>
        <taxon>Pseudomonadota</taxon>
        <taxon>Alphaproteobacteria</taxon>
        <taxon>Hyphomicrobiales</taxon>
        <taxon>Aestuariivirgaceae</taxon>
        <taxon>Taklimakanibacter</taxon>
    </lineage>
</organism>
<proteinExistence type="predicted"/>
<dbReference type="EMBL" id="JAENHL010000004">
    <property type="protein sequence ID" value="MBK1865225.1"/>
    <property type="molecule type" value="Genomic_DNA"/>
</dbReference>
<name>A0ACC5QXW0_9HYPH</name>
<evidence type="ECO:0000313" key="1">
    <source>
        <dbReference type="EMBL" id="MBK1865225.1"/>
    </source>
</evidence>
<evidence type="ECO:0000313" key="2">
    <source>
        <dbReference type="Proteomes" id="UP000616151"/>
    </source>
</evidence>